<reference evidence="15" key="1">
    <citation type="submission" date="2020-10" db="EMBL/GenBank/DDBJ databases">
        <authorList>
            <person name="Gilroy R."/>
        </authorList>
    </citation>
    <scope>NUCLEOTIDE SEQUENCE</scope>
    <source>
        <strain evidence="15">ChiW3-316</strain>
    </source>
</reference>
<proteinExistence type="inferred from homology"/>
<evidence type="ECO:0000256" key="5">
    <source>
        <dbReference type="ARBA" id="ARBA00022840"/>
    </source>
</evidence>
<dbReference type="Gene3D" id="1.10.730.10">
    <property type="entry name" value="Isoleucyl-tRNA Synthetase, Domain 1"/>
    <property type="match status" value="1"/>
</dbReference>
<dbReference type="Proteomes" id="UP000824107">
    <property type="component" value="Unassembled WGS sequence"/>
</dbReference>
<dbReference type="SUPFAM" id="SSF52374">
    <property type="entry name" value="Nucleotidylyl transferase"/>
    <property type="match status" value="1"/>
</dbReference>
<dbReference type="Gene3D" id="3.40.50.620">
    <property type="entry name" value="HUPs"/>
    <property type="match status" value="2"/>
</dbReference>
<dbReference type="SUPFAM" id="SSF50677">
    <property type="entry name" value="ValRS/IleRS/LeuRS editing domain"/>
    <property type="match status" value="1"/>
</dbReference>
<dbReference type="Gene3D" id="3.90.740.10">
    <property type="entry name" value="Valyl/Leucyl/Isoleucyl-tRNA synthetase, editing domain"/>
    <property type="match status" value="1"/>
</dbReference>
<feature type="domain" description="Methionyl/Leucyl tRNA synthetase" evidence="13">
    <location>
        <begin position="41"/>
        <end position="186"/>
    </location>
</feature>
<evidence type="ECO:0000313" key="16">
    <source>
        <dbReference type="Proteomes" id="UP000824107"/>
    </source>
</evidence>
<dbReference type="FunFam" id="3.40.50.620:FF:000056">
    <property type="entry name" value="Leucine--tRNA ligase"/>
    <property type="match status" value="1"/>
</dbReference>
<dbReference type="InterPro" id="IPR002300">
    <property type="entry name" value="aa-tRNA-synth_Ia"/>
</dbReference>
<dbReference type="Pfam" id="PF09334">
    <property type="entry name" value="tRNA-synt_1g"/>
    <property type="match status" value="1"/>
</dbReference>
<evidence type="ECO:0000313" key="15">
    <source>
        <dbReference type="EMBL" id="HIU53559.1"/>
    </source>
</evidence>
<gene>
    <name evidence="9" type="primary">leuS</name>
    <name evidence="15" type="ORF">IAD20_05710</name>
</gene>
<evidence type="ECO:0000259" key="11">
    <source>
        <dbReference type="Pfam" id="PF00133"/>
    </source>
</evidence>
<evidence type="ECO:0000259" key="12">
    <source>
        <dbReference type="Pfam" id="PF08264"/>
    </source>
</evidence>
<evidence type="ECO:0000256" key="4">
    <source>
        <dbReference type="ARBA" id="ARBA00022741"/>
    </source>
</evidence>
<evidence type="ECO:0000259" key="13">
    <source>
        <dbReference type="Pfam" id="PF09334"/>
    </source>
</evidence>
<evidence type="ECO:0000259" key="14">
    <source>
        <dbReference type="Pfam" id="PF13603"/>
    </source>
</evidence>
<dbReference type="SUPFAM" id="SSF47323">
    <property type="entry name" value="Anticodon-binding domain of a subclass of class I aminoacyl-tRNA synthetases"/>
    <property type="match status" value="1"/>
</dbReference>
<dbReference type="PRINTS" id="PR00985">
    <property type="entry name" value="TRNASYNTHLEU"/>
</dbReference>
<dbReference type="FunFam" id="1.10.730.10:FF:000002">
    <property type="entry name" value="Leucine--tRNA ligase"/>
    <property type="match status" value="1"/>
</dbReference>
<dbReference type="GO" id="GO:0004823">
    <property type="term" value="F:leucine-tRNA ligase activity"/>
    <property type="evidence" value="ECO:0007669"/>
    <property type="project" value="UniProtKB-UniRule"/>
</dbReference>
<feature type="domain" description="Leucyl-tRNA synthetase editing" evidence="14">
    <location>
        <begin position="222"/>
        <end position="406"/>
    </location>
</feature>
<keyword evidence="3 9" id="KW-0436">Ligase</keyword>
<dbReference type="CDD" id="cd00812">
    <property type="entry name" value="LeuRS_core"/>
    <property type="match status" value="1"/>
</dbReference>
<dbReference type="FunFam" id="3.40.50.620:FF:000077">
    <property type="entry name" value="Leucine--tRNA ligase"/>
    <property type="match status" value="1"/>
</dbReference>
<evidence type="ECO:0000256" key="9">
    <source>
        <dbReference type="HAMAP-Rule" id="MF_00049"/>
    </source>
</evidence>
<dbReference type="InterPro" id="IPR014729">
    <property type="entry name" value="Rossmann-like_a/b/a_fold"/>
</dbReference>
<comment type="similarity">
    <text evidence="1 9 10">Belongs to the class-I aminoacyl-tRNA synthetase family.</text>
</comment>
<dbReference type="PANTHER" id="PTHR43740">
    <property type="entry name" value="LEUCYL-TRNA SYNTHETASE"/>
    <property type="match status" value="1"/>
</dbReference>
<name>A0A9D1M4N6_9PROT</name>
<dbReference type="HAMAP" id="MF_00049_B">
    <property type="entry name" value="Leu_tRNA_synth_B"/>
    <property type="match status" value="1"/>
</dbReference>
<keyword evidence="5 9" id="KW-0067">ATP-binding</keyword>
<evidence type="ECO:0000256" key="10">
    <source>
        <dbReference type="RuleBase" id="RU363035"/>
    </source>
</evidence>
<evidence type="ECO:0000256" key="7">
    <source>
        <dbReference type="ARBA" id="ARBA00023146"/>
    </source>
</evidence>
<dbReference type="PANTHER" id="PTHR43740:SF2">
    <property type="entry name" value="LEUCINE--TRNA LIGASE, MITOCHONDRIAL"/>
    <property type="match status" value="1"/>
</dbReference>
<protein>
    <recommendedName>
        <fullName evidence="9">Leucine--tRNA ligase</fullName>
        <ecNumber evidence="9">6.1.1.4</ecNumber>
    </recommendedName>
    <alternativeName>
        <fullName evidence="9">Leucyl-tRNA synthetase</fullName>
        <shortName evidence="9">LeuRS</shortName>
    </alternativeName>
</protein>
<dbReference type="NCBIfam" id="TIGR00396">
    <property type="entry name" value="leuS_bact"/>
    <property type="match status" value="1"/>
</dbReference>
<accession>A0A9D1M4N6</accession>
<evidence type="ECO:0000256" key="3">
    <source>
        <dbReference type="ARBA" id="ARBA00022598"/>
    </source>
</evidence>
<dbReference type="InterPro" id="IPR002302">
    <property type="entry name" value="Leu-tRNA-ligase"/>
</dbReference>
<dbReference type="EC" id="6.1.1.4" evidence="9"/>
<dbReference type="CDD" id="cd07958">
    <property type="entry name" value="Anticodon_Ia_Leu_BEm"/>
    <property type="match status" value="1"/>
</dbReference>
<keyword evidence="2 9" id="KW-0963">Cytoplasm</keyword>
<comment type="catalytic activity">
    <reaction evidence="8 9">
        <text>tRNA(Leu) + L-leucine + ATP = L-leucyl-tRNA(Leu) + AMP + diphosphate</text>
        <dbReference type="Rhea" id="RHEA:11688"/>
        <dbReference type="Rhea" id="RHEA-COMP:9613"/>
        <dbReference type="Rhea" id="RHEA-COMP:9622"/>
        <dbReference type="ChEBI" id="CHEBI:30616"/>
        <dbReference type="ChEBI" id="CHEBI:33019"/>
        <dbReference type="ChEBI" id="CHEBI:57427"/>
        <dbReference type="ChEBI" id="CHEBI:78442"/>
        <dbReference type="ChEBI" id="CHEBI:78494"/>
        <dbReference type="ChEBI" id="CHEBI:456215"/>
        <dbReference type="EC" id="6.1.1.4"/>
    </reaction>
</comment>
<evidence type="ECO:0000256" key="2">
    <source>
        <dbReference type="ARBA" id="ARBA00022490"/>
    </source>
</evidence>
<dbReference type="GO" id="GO:0005524">
    <property type="term" value="F:ATP binding"/>
    <property type="evidence" value="ECO:0007669"/>
    <property type="project" value="UniProtKB-UniRule"/>
</dbReference>
<dbReference type="InterPro" id="IPR009080">
    <property type="entry name" value="tRNAsynth_Ia_anticodon-bd"/>
</dbReference>
<dbReference type="AlphaFoldDB" id="A0A9D1M4N6"/>
<dbReference type="Pfam" id="PF00133">
    <property type="entry name" value="tRNA-synt_1"/>
    <property type="match status" value="1"/>
</dbReference>
<dbReference type="GO" id="GO:0005829">
    <property type="term" value="C:cytosol"/>
    <property type="evidence" value="ECO:0007669"/>
    <property type="project" value="TreeGrafter"/>
</dbReference>
<dbReference type="GO" id="GO:0002161">
    <property type="term" value="F:aminoacyl-tRNA deacylase activity"/>
    <property type="evidence" value="ECO:0007669"/>
    <property type="project" value="InterPro"/>
</dbReference>
<dbReference type="Pfam" id="PF08264">
    <property type="entry name" value="Anticodon_1"/>
    <property type="match status" value="1"/>
</dbReference>
<keyword evidence="7 9" id="KW-0030">Aminoacyl-tRNA synthetase</keyword>
<feature type="domain" description="Methionyl/Valyl/Leucyl/Isoleucyl-tRNA synthetase anticodon-binding" evidence="12">
    <location>
        <begin position="659"/>
        <end position="771"/>
    </location>
</feature>
<feature type="binding site" evidence="9">
    <location>
        <position position="589"/>
    </location>
    <ligand>
        <name>ATP</name>
        <dbReference type="ChEBI" id="CHEBI:30616"/>
    </ligand>
</feature>
<feature type="short sequence motif" description="'KMSKS' region" evidence="9">
    <location>
        <begin position="586"/>
        <end position="590"/>
    </location>
</feature>
<evidence type="ECO:0000256" key="6">
    <source>
        <dbReference type="ARBA" id="ARBA00022917"/>
    </source>
</evidence>
<keyword evidence="6 9" id="KW-0648">Protein biosynthesis</keyword>
<dbReference type="GO" id="GO:0006429">
    <property type="term" value="P:leucyl-tRNA aminoacylation"/>
    <property type="evidence" value="ECO:0007669"/>
    <property type="project" value="UniProtKB-UniRule"/>
</dbReference>
<comment type="subcellular location">
    <subcellularLocation>
        <location evidence="9">Cytoplasm</location>
    </subcellularLocation>
</comment>
<dbReference type="InterPro" id="IPR009008">
    <property type="entry name" value="Val/Leu/Ile-tRNA-synth_edit"/>
</dbReference>
<dbReference type="InterPro" id="IPR015413">
    <property type="entry name" value="Methionyl/Leucyl_tRNA_Synth"/>
</dbReference>
<dbReference type="InterPro" id="IPR025709">
    <property type="entry name" value="Leu_tRNA-synth_edit"/>
</dbReference>
<dbReference type="InterPro" id="IPR001412">
    <property type="entry name" value="aa-tRNA-synth_I_CS"/>
</dbReference>
<dbReference type="Pfam" id="PF13603">
    <property type="entry name" value="tRNA-synt_1_2"/>
    <property type="match status" value="1"/>
</dbReference>
<comment type="caution">
    <text evidence="9">Lacks conserved residue(s) required for the propagation of feature annotation.</text>
</comment>
<dbReference type="InterPro" id="IPR013155">
    <property type="entry name" value="M/V/L/I-tRNA-synth_anticd-bd"/>
</dbReference>
<feature type="domain" description="Aminoacyl-tRNA synthetase class Ia" evidence="11">
    <location>
        <begin position="421"/>
        <end position="612"/>
    </location>
</feature>
<dbReference type="Gene3D" id="3.10.20.590">
    <property type="match status" value="1"/>
</dbReference>
<dbReference type="PROSITE" id="PS00178">
    <property type="entry name" value="AA_TRNA_LIGASE_I"/>
    <property type="match status" value="1"/>
</dbReference>
<reference evidence="15" key="2">
    <citation type="journal article" date="2021" name="PeerJ">
        <title>Extensive microbial diversity within the chicken gut microbiome revealed by metagenomics and culture.</title>
        <authorList>
            <person name="Gilroy R."/>
            <person name="Ravi A."/>
            <person name="Getino M."/>
            <person name="Pursley I."/>
            <person name="Horton D.L."/>
            <person name="Alikhan N.F."/>
            <person name="Baker D."/>
            <person name="Gharbi K."/>
            <person name="Hall N."/>
            <person name="Watson M."/>
            <person name="Adriaenssens E.M."/>
            <person name="Foster-Nyarko E."/>
            <person name="Jarju S."/>
            <person name="Secka A."/>
            <person name="Antonio M."/>
            <person name="Oren A."/>
            <person name="Chaudhuri R.R."/>
            <person name="La Ragione R."/>
            <person name="Hildebrand F."/>
            <person name="Pallen M.J."/>
        </authorList>
    </citation>
    <scope>NUCLEOTIDE SEQUENCE</scope>
    <source>
        <strain evidence="15">ChiW3-316</strain>
    </source>
</reference>
<comment type="caution">
    <text evidence="15">The sequence shown here is derived from an EMBL/GenBank/DDBJ whole genome shotgun (WGS) entry which is preliminary data.</text>
</comment>
<evidence type="ECO:0000256" key="1">
    <source>
        <dbReference type="ARBA" id="ARBA00005594"/>
    </source>
</evidence>
<dbReference type="EMBL" id="DVNC01000037">
    <property type="protein sequence ID" value="HIU53559.1"/>
    <property type="molecule type" value="Genomic_DNA"/>
</dbReference>
<evidence type="ECO:0000256" key="8">
    <source>
        <dbReference type="ARBA" id="ARBA00047469"/>
    </source>
</evidence>
<sequence length="809" mass="91977">MEERYNFHTIEEKWQKIWEDEKAYKVEIDKNKKKFYALVEFPYPSGAGLHVGHPRSYTALDVIARKKRMQGFNVLYPMGFDAFGLPAENYAIKTGVHPAVSTAANIANFTKQMKSIGFSFDWDRCISTCDPEYYKWTQWMFIKLFEKGLAYKDKMAINWCPSCKVGLANEEVVNGCCERCGAQVVRKNKEQWMVAITKYADRLIDDLQDLDFIDRVKSQQINWIGRSEGAELDFGLTDGNGTELPGKKLTVFTTRPDTAFGVTYMVLAPEHPYVAELASRFENAAEVQAYVEKTATKSDLQRSMDESKTGVELKGIKAKNPYNGKLIPIFISDYVLMGYGTGAIMAVPAHDQRDYDFAKAFNLPIIQVLAGGDIAVKAHEEDGAHINSEFLDGMNKEDGMRAAIDYAVKHGFGKSKINYKLRDWVFSRQRYWGEPIPMVYCEHCGWQPIPESELPLTLPPVPDYHPNDEGESPLSKAGDEWLYTKCPKCGAKARRETDTMPNWAGSSWYFLRYCDPHNSKEFASKEALDYWMNVDWYNGGMEHTTLHLLYSRFWHKFLYDLGLVPTKEPYQRRTSHGMILAENGEKMSKSRGNVINPDDIIAAYGADTFRLYEMFIGPFDQVAMWSDESLMGVYRFVSKVYSLFAKVDGKETATADDLRAMHKCILEVTERIDQMKFNTAVSSMMTYVNYLSAKTKIAPELYSTLIKLLSPFTPHLAEEMWARLGNTTLVVGETWPQGDAKLAEDQVVTYAVQLCGKMRGTIEMPKDAGKEEIQAQAMALENVKRQIEGKEIVKVIVVPNRLINIVVKG</sequence>
<keyword evidence="4 9" id="KW-0547">Nucleotide-binding</keyword>
<organism evidence="15 16">
    <name type="scientific">Candidatus Scatocola faecipullorum</name>
    <dbReference type="NCBI Taxonomy" id="2840917"/>
    <lineage>
        <taxon>Bacteria</taxon>
        <taxon>Pseudomonadati</taxon>
        <taxon>Pseudomonadota</taxon>
        <taxon>Alphaproteobacteria</taxon>
        <taxon>Rhodospirillales</taxon>
        <taxon>Rhodospirillaceae</taxon>
        <taxon>Rhodospirillaceae incertae sedis</taxon>
        <taxon>Candidatus Scatocola</taxon>
    </lineage>
</organism>